<reference evidence="2" key="2">
    <citation type="submission" date="2013-12" db="EMBL/GenBank/DDBJ databases">
        <authorList>
            <person name="Yu Y."/>
            <person name="Lee S."/>
            <person name="de Baynast K."/>
            <person name="Wissotski M."/>
            <person name="Liu L."/>
            <person name="Talag J."/>
            <person name="Goicoechea J."/>
            <person name="Angelova A."/>
            <person name="Jetty R."/>
            <person name="Kudrna D."/>
            <person name="Golser W."/>
            <person name="Rivera L."/>
            <person name="Zhang J."/>
            <person name="Wing R."/>
        </authorList>
    </citation>
    <scope>NUCLEOTIDE SEQUENCE</scope>
</reference>
<accession>A0A0D9XZQ9</accession>
<keyword evidence="2" id="KW-1185">Reference proteome</keyword>
<proteinExistence type="predicted"/>
<reference evidence="1 2" key="1">
    <citation type="submission" date="2012-08" db="EMBL/GenBank/DDBJ databases">
        <title>Oryza genome evolution.</title>
        <authorList>
            <person name="Wing R.A."/>
        </authorList>
    </citation>
    <scope>NUCLEOTIDE SEQUENCE</scope>
</reference>
<dbReference type="Proteomes" id="UP000032180">
    <property type="component" value="Chromosome 12"/>
</dbReference>
<dbReference type="EnsemblPlants" id="LPERR12G11210.1">
    <property type="protein sequence ID" value="LPERR12G11210.1"/>
    <property type="gene ID" value="LPERR12G11210"/>
</dbReference>
<protein>
    <submittedName>
        <fullName evidence="1">Uncharacterized protein</fullName>
    </submittedName>
</protein>
<organism evidence="1 2">
    <name type="scientific">Leersia perrieri</name>
    <dbReference type="NCBI Taxonomy" id="77586"/>
    <lineage>
        <taxon>Eukaryota</taxon>
        <taxon>Viridiplantae</taxon>
        <taxon>Streptophyta</taxon>
        <taxon>Embryophyta</taxon>
        <taxon>Tracheophyta</taxon>
        <taxon>Spermatophyta</taxon>
        <taxon>Magnoliopsida</taxon>
        <taxon>Liliopsida</taxon>
        <taxon>Poales</taxon>
        <taxon>Poaceae</taxon>
        <taxon>BOP clade</taxon>
        <taxon>Oryzoideae</taxon>
        <taxon>Oryzeae</taxon>
        <taxon>Oryzinae</taxon>
        <taxon>Leersia</taxon>
    </lineage>
</organism>
<dbReference type="HOGENOM" id="CLU_2925916_0_0_1"/>
<evidence type="ECO:0000313" key="2">
    <source>
        <dbReference type="Proteomes" id="UP000032180"/>
    </source>
</evidence>
<evidence type="ECO:0000313" key="1">
    <source>
        <dbReference type="EnsemblPlants" id="LPERR12G11210.1"/>
    </source>
</evidence>
<dbReference type="Gramene" id="LPERR12G11210.1">
    <property type="protein sequence ID" value="LPERR12G11210.1"/>
    <property type="gene ID" value="LPERR12G11210"/>
</dbReference>
<name>A0A0D9XZQ9_9ORYZ</name>
<sequence length="61" mass="6968">MVSDADRVLCVRVSNLLYPVTKDLPHREDRRAPNVTIVEASIQFQSRAVHEQLSMAIYDGR</sequence>
<reference evidence="1" key="3">
    <citation type="submission" date="2015-04" db="UniProtKB">
        <authorList>
            <consortium name="EnsemblPlants"/>
        </authorList>
    </citation>
    <scope>IDENTIFICATION</scope>
</reference>
<dbReference type="AlphaFoldDB" id="A0A0D9XZQ9"/>